<reference evidence="1 2" key="1">
    <citation type="submission" date="2017-05" db="EMBL/GenBank/DDBJ databases">
        <title>Biotechnological potential of actinobacteria isolated from South African environments.</title>
        <authorList>
            <person name="Le Roes-Hill M."/>
            <person name="Prins A."/>
            <person name="Durrell K.A."/>
        </authorList>
    </citation>
    <scope>NUCLEOTIDE SEQUENCE [LARGE SCALE GENOMIC DNA]</scope>
    <source>
        <strain evidence="1">BS2</strain>
    </source>
</reference>
<keyword evidence="2" id="KW-1185">Reference proteome</keyword>
<organism evidence="1 2">
    <name type="scientific">Gordonia lacunae</name>
    <dbReference type="NCBI Taxonomy" id="417102"/>
    <lineage>
        <taxon>Bacteria</taxon>
        <taxon>Bacillati</taxon>
        <taxon>Actinomycetota</taxon>
        <taxon>Actinomycetes</taxon>
        <taxon>Mycobacteriales</taxon>
        <taxon>Gordoniaceae</taxon>
        <taxon>Gordonia</taxon>
    </lineage>
</organism>
<name>A0A243QCK8_9ACTN</name>
<comment type="caution">
    <text evidence="1">The sequence shown here is derived from an EMBL/GenBank/DDBJ whole genome shotgun (WGS) entry which is preliminary data.</text>
</comment>
<dbReference type="Proteomes" id="UP000194632">
    <property type="component" value="Unassembled WGS sequence"/>
</dbReference>
<gene>
    <name evidence="1" type="ORF">CA982_08520</name>
</gene>
<evidence type="ECO:0000313" key="1">
    <source>
        <dbReference type="EMBL" id="OUC79480.1"/>
    </source>
</evidence>
<dbReference type="EMBL" id="NGFO01000007">
    <property type="protein sequence ID" value="OUC79480.1"/>
    <property type="molecule type" value="Genomic_DNA"/>
</dbReference>
<evidence type="ECO:0000313" key="2">
    <source>
        <dbReference type="Proteomes" id="UP000194632"/>
    </source>
</evidence>
<dbReference type="InterPro" id="IPR031832">
    <property type="entry name" value="DUF4747"/>
</dbReference>
<accession>A0A243QCK8</accession>
<protein>
    <submittedName>
        <fullName evidence="1">Uncharacterized protein</fullName>
    </submittedName>
</protein>
<dbReference type="Pfam" id="PF15931">
    <property type="entry name" value="DUF4747"/>
    <property type="match status" value="1"/>
</dbReference>
<proteinExistence type="predicted"/>
<dbReference type="AlphaFoldDB" id="A0A243QCK8"/>
<sequence length="189" mass="20849">MVVERRRPGVPISSIERLLSHVGREFGYEQLTIALTPLAGESFLSELTEFERIRRAEVLLTRPNFDWTTNARALVGDLGAASDADVIEVAASASRGQSLRKEEGIVQDIKNFMARPINGLKNVKILGRKSGGASETTLSLERHQLRQEVSIPQSLDEGAREEMIVNRALNFVESIELSSESTTDDEAAK</sequence>